<dbReference type="Gene3D" id="1.10.260.40">
    <property type="entry name" value="lambda repressor-like DNA-binding domains"/>
    <property type="match status" value="1"/>
</dbReference>
<keyword evidence="1" id="KW-0805">Transcription regulation</keyword>
<name>A0A1C7D6X8_9SPHN</name>
<dbReference type="RefSeq" id="WP_083989214.1">
    <property type="nucleotide sequence ID" value="NZ_CP016545.1"/>
</dbReference>
<keyword evidence="2" id="KW-0238">DNA-binding</keyword>
<dbReference type="SUPFAM" id="SSF47413">
    <property type="entry name" value="lambda repressor-like DNA-binding domains"/>
    <property type="match status" value="1"/>
</dbReference>
<feature type="domain" description="HTH lacI-type" evidence="4">
    <location>
        <begin position="14"/>
        <end position="68"/>
    </location>
</feature>
<dbReference type="AlphaFoldDB" id="A0A1C7D6X8"/>
<dbReference type="Pfam" id="PF00356">
    <property type="entry name" value="LacI"/>
    <property type="match status" value="1"/>
</dbReference>
<evidence type="ECO:0000256" key="3">
    <source>
        <dbReference type="ARBA" id="ARBA00023163"/>
    </source>
</evidence>
<dbReference type="InterPro" id="IPR028082">
    <property type="entry name" value="Peripla_BP_I"/>
</dbReference>
<dbReference type="Proteomes" id="UP000092698">
    <property type="component" value="Chromosome"/>
</dbReference>
<dbReference type="GO" id="GO:0003700">
    <property type="term" value="F:DNA-binding transcription factor activity"/>
    <property type="evidence" value="ECO:0007669"/>
    <property type="project" value="TreeGrafter"/>
</dbReference>
<sequence>MAEGGDKPTIKRRVTAADVAEMAGVSQPTVSRALSGSPLITDATRARVEEAARSLGYLVDKRASRLRRGDTGIIAVVVFSRQGAGFRSTNPMTYALLGATCAAAAARGMETLVSFQSEPGHFFGQYVRQGEADAMIAIGTRENEAAWINLEESGAASDPHAFWGEDVLPDNAEGARLVVEHMLARGRRRIAFIGAQEGHRQFCERQAGYEAAISAAGLEPRVIPVEISQDRHAQGVAAIRSLLAERGGCDAVFASCDAIAIGAIGELQAQNVSVPDDLAVAGFDGLGIAEQIVPQLTTVATDVGMAGEMLVARAMGGDGARALRVPVSLRTGGST</sequence>
<dbReference type="STRING" id="645517.A6F65_00894"/>
<dbReference type="CDD" id="cd01392">
    <property type="entry name" value="HTH_LacI"/>
    <property type="match status" value="1"/>
</dbReference>
<accession>A0A1C7D6X8</accession>
<dbReference type="KEGG" id="anh:A6F65_00894"/>
<dbReference type="OrthoDB" id="8433438at2"/>
<dbReference type="InterPro" id="IPR010982">
    <property type="entry name" value="Lambda_DNA-bd_dom_sf"/>
</dbReference>
<gene>
    <name evidence="5" type="primary">exuR_1</name>
    <name evidence="5" type="ORF">A6F65_00894</name>
</gene>
<dbReference type="PROSITE" id="PS50932">
    <property type="entry name" value="HTH_LACI_2"/>
    <property type="match status" value="1"/>
</dbReference>
<reference evidence="5 6" key="1">
    <citation type="submission" date="2016-07" db="EMBL/GenBank/DDBJ databases">
        <title>Complete genome sequence of Altererythrobacter namhicola JCM 16345T, containing esterase-encoding genes.</title>
        <authorList>
            <person name="Cheng H."/>
            <person name="Wu Y.-H."/>
            <person name="Jian S.-L."/>
            <person name="Huo Y.-Y."/>
            <person name="Wang C.-S."/>
            <person name="Xu X.-W."/>
        </authorList>
    </citation>
    <scope>NUCLEOTIDE SEQUENCE [LARGE SCALE GENOMIC DNA]</scope>
    <source>
        <strain evidence="5 6">JCM 16345</strain>
    </source>
</reference>
<evidence type="ECO:0000259" key="4">
    <source>
        <dbReference type="PROSITE" id="PS50932"/>
    </source>
</evidence>
<dbReference type="GO" id="GO:0000976">
    <property type="term" value="F:transcription cis-regulatory region binding"/>
    <property type="evidence" value="ECO:0007669"/>
    <property type="project" value="TreeGrafter"/>
</dbReference>
<proteinExistence type="predicted"/>
<dbReference type="SUPFAM" id="SSF53822">
    <property type="entry name" value="Periplasmic binding protein-like I"/>
    <property type="match status" value="1"/>
</dbReference>
<dbReference type="PANTHER" id="PTHR30146">
    <property type="entry name" value="LACI-RELATED TRANSCRIPTIONAL REPRESSOR"/>
    <property type="match status" value="1"/>
</dbReference>
<dbReference type="EMBL" id="CP016545">
    <property type="protein sequence ID" value="ANU07205.1"/>
    <property type="molecule type" value="Genomic_DNA"/>
</dbReference>
<dbReference type="InterPro" id="IPR000843">
    <property type="entry name" value="HTH_LacI"/>
</dbReference>
<evidence type="ECO:0000313" key="5">
    <source>
        <dbReference type="EMBL" id="ANU07205.1"/>
    </source>
</evidence>
<evidence type="ECO:0000256" key="2">
    <source>
        <dbReference type="ARBA" id="ARBA00023125"/>
    </source>
</evidence>
<evidence type="ECO:0000256" key="1">
    <source>
        <dbReference type="ARBA" id="ARBA00023015"/>
    </source>
</evidence>
<dbReference type="SMART" id="SM00354">
    <property type="entry name" value="HTH_LACI"/>
    <property type="match status" value="1"/>
</dbReference>
<dbReference type="Pfam" id="PF13377">
    <property type="entry name" value="Peripla_BP_3"/>
    <property type="match status" value="1"/>
</dbReference>
<protein>
    <submittedName>
        <fullName evidence="5">Putative HTH-type transcriptional repressor ExuR</fullName>
    </submittedName>
</protein>
<dbReference type="PANTHER" id="PTHR30146:SF120">
    <property type="entry name" value="ALANINE RACEMASE"/>
    <property type="match status" value="1"/>
</dbReference>
<organism evidence="5 6">
    <name type="scientific">Paraurantiacibacter namhicola</name>
    <dbReference type="NCBI Taxonomy" id="645517"/>
    <lineage>
        <taxon>Bacteria</taxon>
        <taxon>Pseudomonadati</taxon>
        <taxon>Pseudomonadota</taxon>
        <taxon>Alphaproteobacteria</taxon>
        <taxon>Sphingomonadales</taxon>
        <taxon>Erythrobacteraceae</taxon>
        <taxon>Paraurantiacibacter</taxon>
    </lineage>
</organism>
<keyword evidence="6" id="KW-1185">Reference proteome</keyword>
<dbReference type="InterPro" id="IPR046335">
    <property type="entry name" value="LacI/GalR-like_sensor"/>
</dbReference>
<evidence type="ECO:0000313" key="6">
    <source>
        <dbReference type="Proteomes" id="UP000092698"/>
    </source>
</evidence>
<dbReference type="Gene3D" id="3.40.50.2300">
    <property type="match status" value="2"/>
</dbReference>
<keyword evidence="3" id="KW-0804">Transcription</keyword>